<proteinExistence type="predicted"/>
<evidence type="ECO:0000256" key="5">
    <source>
        <dbReference type="ARBA" id="ARBA00067342"/>
    </source>
</evidence>
<dbReference type="SUPFAM" id="SSF81995">
    <property type="entry name" value="beta-sandwich domain of Sec23/24"/>
    <property type="match status" value="1"/>
</dbReference>
<dbReference type="SMART" id="SM00582">
    <property type="entry name" value="RPR"/>
    <property type="match status" value="1"/>
</dbReference>
<feature type="compositionally biased region" description="Basic and acidic residues" evidence="7">
    <location>
        <begin position="1130"/>
        <end position="1139"/>
    </location>
</feature>
<evidence type="ECO:0000256" key="3">
    <source>
        <dbReference type="ARBA" id="ARBA00022990"/>
    </source>
</evidence>
<keyword evidence="2" id="KW-0597">Phosphoprotein</keyword>
<evidence type="ECO:0000313" key="9">
    <source>
        <dbReference type="EMBL" id="KAL2730325.1"/>
    </source>
</evidence>
<evidence type="ECO:0000256" key="7">
    <source>
        <dbReference type="SAM" id="MobiDB-lite"/>
    </source>
</evidence>
<accession>A0ABD2BC54</accession>
<keyword evidence="1" id="KW-0488">Methylation</keyword>
<feature type="compositionally biased region" description="Polar residues" evidence="7">
    <location>
        <begin position="1115"/>
        <end position="1126"/>
    </location>
</feature>
<dbReference type="SUPFAM" id="SSF48464">
    <property type="entry name" value="ENTH/VHS domain"/>
    <property type="match status" value="1"/>
</dbReference>
<feature type="region of interest" description="Disordered" evidence="7">
    <location>
        <begin position="838"/>
        <end position="862"/>
    </location>
</feature>
<feature type="compositionally biased region" description="Basic and acidic residues" evidence="7">
    <location>
        <begin position="1146"/>
        <end position="1162"/>
    </location>
</feature>
<evidence type="ECO:0000313" key="10">
    <source>
        <dbReference type="Proteomes" id="UP001607303"/>
    </source>
</evidence>
<dbReference type="Pfam" id="PF04818">
    <property type="entry name" value="CID"/>
    <property type="match status" value="1"/>
</dbReference>
<feature type="region of interest" description="Disordered" evidence="7">
    <location>
        <begin position="1114"/>
        <end position="1165"/>
    </location>
</feature>
<keyword evidence="10" id="KW-1185">Reference proteome</keyword>
<dbReference type="CDD" id="cd16981">
    <property type="entry name" value="CID_RPRD_like"/>
    <property type="match status" value="1"/>
</dbReference>
<evidence type="ECO:0000259" key="8">
    <source>
        <dbReference type="PROSITE" id="PS51391"/>
    </source>
</evidence>
<feature type="region of interest" description="Disordered" evidence="7">
    <location>
        <begin position="282"/>
        <end position="308"/>
    </location>
</feature>
<feature type="domain" description="CID" evidence="8">
    <location>
        <begin position="3"/>
        <end position="132"/>
    </location>
</feature>
<evidence type="ECO:0000256" key="4">
    <source>
        <dbReference type="ARBA" id="ARBA00062892"/>
    </source>
</evidence>
<feature type="region of interest" description="Disordered" evidence="7">
    <location>
        <begin position="1306"/>
        <end position="1335"/>
    </location>
</feature>
<dbReference type="EMBL" id="JAYRBN010000091">
    <property type="protein sequence ID" value="KAL2730325.1"/>
    <property type="molecule type" value="Genomic_DNA"/>
</dbReference>
<organism evidence="9 10">
    <name type="scientific">Vespula maculifrons</name>
    <name type="common">Eastern yellow jacket</name>
    <name type="synonym">Wasp</name>
    <dbReference type="NCBI Taxonomy" id="7453"/>
    <lineage>
        <taxon>Eukaryota</taxon>
        <taxon>Metazoa</taxon>
        <taxon>Ecdysozoa</taxon>
        <taxon>Arthropoda</taxon>
        <taxon>Hexapoda</taxon>
        <taxon>Insecta</taxon>
        <taxon>Pterygota</taxon>
        <taxon>Neoptera</taxon>
        <taxon>Endopterygota</taxon>
        <taxon>Hymenoptera</taxon>
        <taxon>Apocrita</taxon>
        <taxon>Aculeata</taxon>
        <taxon>Vespoidea</taxon>
        <taxon>Vespidae</taxon>
        <taxon>Vespinae</taxon>
        <taxon>Vespula</taxon>
    </lineage>
</organism>
<dbReference type="PANTHER" id="PTHR12460:SF40">
    <property type="entry name" value="REGULATION OF NUCLEAR PRE-MRNA DOMAIN-CONTAINING PROTEIN 2"/>
    <property type="match status" value="1"/>
</dbReference>
<gene>
    <name evidence="9" type="ORF">V1477_016136</name>
</gene>
<evidence type="ECO:0000256" key="1">
    <source>
        <dbReference type="ARBA" id="ARBA00022481"/>
    </source>
</evidence>
<evidence type="ECO:0000256" key="2">
    <source>
        <dbReference type="ARBA" id="ARBA00022553"/>
    </source>
</evidence>
<feature type="region of interest" description="Disordered" evidence="7">
    <location>
        <begin position="561"/>
        <end position="592"/>
    </location>
</feature>
<dbReference type="FunFam" id="1.25.40.90:FF:000020">
    <property type="entry name" value="regulation of nuclear pre-mRNA domain-containing protein 2 isoform X1"/>
    <property type="match status" value="1"/>
</dbReference>
<dbReference type="Gene3D" id="1.25.40.90">
    <property type="match status" value="1"/>
</dbReference>
<feature type="compositionally biased region" description="Basic and acidic residues" evidence="7">
    <location>
        <begin position="911"/>
        <end position="929"/>
    </location>
</feature>
<feature type="region of interest" description="Disordered" evidence="7">
    <location>
        <begin position="1077"/>
        <end position="1101"/>
    </location>
</feature>
<feature type="region of interest" description="Disordered" evidence="7">
    <location>
        <begin position="911"/>
        <end position="1027"/>
    </location>
</feature>
<protein>
    <recommendedName>
        <fullName evidence="5">Regulation of nuclear pre-mRNA domain-containing protein 2</fullName>
    </recommendedName>
</protein>
<name>A0ABD2BC54_VESMC</name>
<feature type="compositionally biased region" description="Basic and acidic residues" evidence="7">
    <location>
        <begin position="565"/>
        <end position="577"/>
    </location>
</feature>
<sequence>MATSDFDVELFERRLHTLKDSQESIQGLSAWCLERRQHHKKIVATWLQVLKKVKVEHRLTLFYLANDVIQYSKRKNFEFVESWGTTLQRATTMVRDEKVKHRILRIFKIWDQRQVYDEEFLADLSGLISAAPKKKVEPQPAAPPEEFQAALLISTMRSCATLEQATDARLRDLRDSNIDIENAEELCASLKDRRRVEDAEKEVDLAVRNVENYVRALEAEIRERTQVLELLEQADQFYETQRGEVKIVTNATINQYLTQAYRNFGSRVKNLKKKLDELLPTLVSPIPSPDVNAPSPSPDSDIELPGDENQATNQSAIIEVAPPSIYGSYTHDYDPVPVPAPELTQGHESGDFTNNFSSFMGGNVDFGNMRNLFNERSTTPTMMTQYSDSSEPKPIEVINMRPSKSENNEDFNISSFLKTVLPSSEGTQDPGGIPGLGLDISDPQVGSPQRPNYRNSPALGQLPVTPTLSRMMSAQGSSLGTLNNCPMNHSTPISVRNLPTESHTPSPYSSQNSQSNITVPFDGSTNANVVNPLPPPPLPPPIFLDDENCYNKLPPKFPTWTSSTEVKEPAKWEEKGKNSMNPSWPGENDEKNKTSWIDGANDRWESSNDSVWPNNIRGKSEILSETPESPPMYEKTGFTDPVEYNDSQPQEPLLSSAGDVDHRVIPIPLTSENQLPYSLIKAADVDHRNLISLTGSPANHNTINDTTLNVLPNNNTLWSASDQDYRQHMQPGDIVESVDMEMSDDEADIKPKGRILVDVRSQDRDMRTMNPTQSGQTQHLDMDMRMIPLPSSQISVPRGQMLQEVHVIHPGPPPPPPPPQFHQPQNNFHQTQADFHHNAPVDFHPNQPNFHQNRPPPTFLQNQQEFLPGQQGFHEVHQPAQQEFEYHDNQHNIRSNQDFHGESQLRNRYQPTDHQHRDAPTFHRNERSGRGGRGFPRNRRERYSDDHNHKQRTPTGIRKSRSQEQQQQQQQPQPQPQQPLQPLQPQQSQPQQPQQQPQQQQQQQLQQQQQQQQRSSPEILPNSRPLLLQPPETVVILDDEGMPIAMPDFEQGETPASMQILQNSSQEKICPLSIEDHRTQQDVSSSRNSEHSSSGYPAGIDHSLVNEELIKVDSDNNQEQSPQESAISLEEIKNPRDEQYASVSEYTEHVNSESSLTEKRIGDNNSSLENQAQEDFTDTPQLSEQLEVLIGSNATSSNDLKRPSTNGDFDEDDVICNKRILLSNGPQQAVITDTASNDPGLFITSADVHPIIGYEYDVHTNSLNFRPRVGGPAIFSPWRNGPPRARSGFRGGPRAPWMDRALRGLSSGTFVPRGPKRGGQFRGGGFRGRGRSGNW</sequence>
<feature type="coiled-coil region" evidence="6">
    <location>
        <begin position="173"/>
        <end position="234"/>
    </location>
</feature>
<dbReference type="PROSITE" id="PS51391">
    <property type="entry name" value="CID"/>
    <property type="match status" value="1"/>
</dbReference>
<evidence type="ECO:0000256" key="6">
    <source>
        <dbReference type="SAM" id="Coils"/>
    </source>
</evidence>
<feature type="compositionally biased region" description="Low complexity" evidence="7">
    <location>
        <begin position="980"/>
        <end position="1013"/>
    </location>
</feature>
<dbReference type="InterPro" id="IPR008942">
    <property type="entry name" value="ENTH_VHS"/>
</dbReference>
<keyword evidence="3" id="KW-0007">Acetylation</keyword>
<comment type="caution">
    <text evidence="9">The sequence shown here is derived from an EMBL/GenBank/DDBJ whole genome shotgun (WGS) entry which is preliminary data.</text>
</comment>
<keyword evidence="6" id="KW-0175">Coiled coil</keyword>
<dbReference type="PANTHER" id="PTHR12460">
    <property type="entry name" value="CYCLIN-DEPENDENT KINASE INHIBITOR-RELATED PROTEIN"/>
    <property type="match status" value="1"/>
</dbReference>
<feature type="region of interest" description="Disordered" evidence="7">
    <location>
        <begin position="637"/>
        <end position="659"/>
    </location>
</feature>
<reference evidence="9 10" key="1">
    <citation type="journal article" date="2024" name="Ann. Entomol. Soc. Am.">
        <title>Genomic analyses of the southern and eastern yellowjacket wasps (Hymenoptera: Vespidae) reveal evolutionary signatures of social life.</title>
        <authorList>
            <person name="Catto M.A."/>
            <person name="Caine P.B."/>
            <person name="Orr S.E."/>
            <person name="Hunt B.G."/>
            <person name="Goodisman M.A.D."/>
        </authorList>
    </citation>
    <scope>NUCLEOTIDE SEQUENCE [LARGE SCALE GENOMIC DNA]</scope>
    <source>
        <strain evidence="9">232</strain>
        <tissue evidence="9">Head and thorax</tissue>
    </source>
</reference>
<comment type="subunit">
    <text evidence="4">Associates with the RNA polymerase II complex.</text>
</comment>
<dbReference type="InterPro" id="IPR006569">
    <property type="entry name" value="CID_dom"/>
</dbReference>
<dbReference type="Gene3D" id="6.10.250.2560">
    <property type="match status" value="1"/>
</dbReference>
<feature type="compositionally biased region" description="Low complexity" evidence="7">
    <location>
        <begin position="1084"/>
        <end position="1094"/>
    </location>
</feature>
<dbReference type="Proteomes" id="UP001607303">
    <property type="component" value="Unassembled WGS sequence"/>
</dbReference>